<evidence type="ECO:0000313" key="3">
    <source>
        <dbReference type="Proteomes" id="UP001151234"/>
    </source>
</evidence>
<gene>
    <name evidence="2" type="ORF">OQ273_07420</name>
</gene>
<accession>A0A9X3UHL7</accession>
<feature type="domain" description="YjiS-like" evidence="1">
    <location>
        <begin position="49"/>
        <end position="82"/>
    </location>
</feature>
<dbReference type="Proteomes" id="UP001151234">
    <property type="component" value="Unassembled WGS sequence"/>
</dbReference>
<dbReference type="AlphaFoldDB" id="A0A9X3UHL7"/>
<proteinExistence type="predicted"/>
<comment type="caution">
    <text evidence="2">The sequence shown here is derived from an EMBL/GenBank/DDBJ whole genome shotgun (WGS) entry which is preliminary data.</text>
</comment>
<evidence type="ECO:0000313" key="2">
    <source>
        <dbReference type="EMBL" id="MDA5398400.1"/>
    </source>
</evidence>
<dbReference type="InterPro" id="IPR009506">
    <property type="entry name" value="YjiS-like"/>
</dbReference>
<name>A0A9X3UHL7_9HYPH</name>
<organism evidence="2 3">
    <name type="scientific">Hoeflea prorocentri</name>
    <dbReference type="NCBI Taxonomy" id="1922333"/>
    <lineage>
        <taxon>Bacteria</taxon>
        <taxon>Pseudomonadati</taxon>
        <taxon>Pseudomonadota</taxon>
        <taxon>Alphaproteobacteria</taxon>
        <taxon>Hyphomicrobiales</taxon>
        <taxon>Rhizobiaceae</taxon>
        <taxon>Hoeflea</taxon>
    </lineage>
</organism>
<reference evidence="2" key="1">
    <citation type="submission" date="2022-11" db="EMBL/GenBank/DDBJ databases">
        <title>Draft genome sequence of Hoeflea poritis E7-10 and Hoeflea prorocentri PM5-8, separated from scleractinian coral Porites lutea and marine dinoflagellate.</title>
        <authorList>
            <person name="Zhang G."/>
            <person name="Wei Q."/>
            <person name="Cai L."/>
        </authorList>
    </citation>
    <scope>NUCLEOTIDE SEQUENCE</scope>
    <source>
        <strain evidence="2">PM5-8</strain>
    </source>
</reference>
<protein>
    <submittedName>
        <fullName evidence="2">DUF1127 domain-containing protein</fullName>
    </submittedName>
</protein>
<evidence type="ECO:0000259" key="1">
    <source>
        <dbReference type="Pfam" id="PF06568"/>
    </source>
</evidence>
<dbReference type="Pfam" id="PF06568">
    <property type="entry name" value="YjiS-like"/>
    <property type="match status" value="1"/>
</dbReference>
<sequence>MPAKTHSNFAYIALHKSEDRSYIEFNRQRAVHNTVPHSMKEKKMVSFKQSFANWRAYRNTCNELYKMSDRELNDIGIARGDIPFVARRK</sequence>
<keyword evidence="3" id="KW-1185">Reference proteome</keyword>
<dbReference type="EMBL" id="JAPJZI010000001">
    <property type="protein sequence ID" value="MDA5398400.1"/>
    <property type="molecule type" value="Genomic_DNA"/>
</dbReference>